<dbReference type="GO" id="GO:0005737">
    <property type="term" value="C:cytoplasm"/>
    <property type="evidence" value="ECO:0007669"/>
    <property type="project" value="UniProtKB-SubCell"/>
</dbReference>
<evidence type="ECO:0000313" key="8">
    <source>
        <dbReference type="EMBL" id="SFO18807.1"/>
    </source>
</evidence>
<dbReference type="SUPFAM" id="SSF51261">
    <property type="entry name" value="Duplicated hybrid motif"/>
    <property type="match status" value="1"/>
</dbReference>
<dbReference type="InterPro" id="IPR001127">
    <property type="entry name" value="PTS_EIIA_1_perm"/>
</dbReference>
<dbReference type="EMBL" id="FOVK01000030">
    <property type="protein sequence ID" value="SFO18807.1"/>
    <property type="molecule type" value="Genomic_DNA"/>
</dbReference>
<sequence length="159" mass="16766">MFGLFKKEGALVAPISGKTVDITTVPDAVFAEKMAGDGLAIDPTGDTVVAPADGELTMLFGTKHAFGMTLDKGVQILVHIGLDTVSLNGEGFTALKNQGDMVKKGEPIVKIDRELIQGKGLSLITPVIFTDMEVLKSFEAQLGIDVIAGETTVLTYKAK</sequence>
<keyword evidence="9" id="KW-1185">Reference proteome</keyword>
<dbReference type="OrthoDB" id="92465at2"/>
<name>A0A1I5F508_9CLOT</name>
<evidence type="ECO:0000256" key="5">
    <source>
        <dbReference type="ARBA" id="ARBA00022683"/>
    </source>
</evidence>
<dbReference type="RefSeq" id="WP_074913406.1">
    <property type="nucleotide sequence ID" value="NZ_FOVK01000030.1"/>
</dbReference>
<dbReference type="InterPro" id="IPR011055">
    <property type="entry name" value="Dup_hybrid_motif"/>
</dbReference>
<dbReference type="AlphaFoldDB" id="A0A1I5F508"/>
<evidence type="ECO:0000259" key="7">
    <source>
        <dbReference type="PROSITE" id="PS51093"/>
    </source>
</evidence>
<evidence type="ECO:0000256" key="1">
    <source>
        <dbReference type="ARBA" id="ARBA00004496"/>
    </source>
</evidence>
<keyword evidence="6" id="KW-0418">Kinase</keyword>
<comment type="subcellular location">
    <subcellularLocation>
        <location evidence="1">Cytoplasm</location>
    </subcellularLocation>
</comment>
<evidence type="ECO:0000256" key="4">
    <source>
        <dbReference type="ARBA" id="ARBA00022679"/>
    </source>
</evidence>
<accession>A0A1I5F508</accession>
<dbReference type="Proteomes" id="UP000181899">
    <property type="component" value="Unassembled WGS sequence"/>
</dbReference>
<evidence type="ECO:0000256" key="3">
    <source>
        <dbReference type="ARBA" id="ARBA00022597"/>
    </source>
</evidence>
<dbReference type="GO" id="GO:0016301">
    <property type="term" value="F:kinase activity"/>
    <property type="evidence" value="ECO:0007669"/>
    <property type="project" value="UniProtKB-KW"/>
</dbReference>
<keyword evidence="2" id="KW-0813">Transport</keyword>
<dbReference type="PANTHER" id="PTHR45008">
    <property type="entry name" value="PTS SYSTEM GLUCOSE-SPECIFIC EIIA COMPONENT"/>
    <property type="match status" value="1"/>
</dbReference>
<dbReference type="PROSITE" id="PS00371">
    <property type="entry name" value="PTS_EIIA_TYPE_1_HIS"/>
    <property type="match status" value="1"/>
</dbReference>
<keyword evidence="5" id="KW-0598">Phosphotransferase system</keyword>
<organism evidence="8 9">
    <name type="scientific">Proteiniclasticum ruminis</name>
    <dbReference type="NCBI Taxonomy" id="398199"/>
    <lineage>
        <taxon>Bacteria</taxon>
        <taxon>Bacillati</taxon>
        <taxon>Bacillota</taxon>
        <taxon>Clostridia</taxon>
        <taxon>Eubacteriales</taxon>
        <taxon>Clostridiaceae</taxon>
        <taxon>Proteiniclasticum</taxon>
    </lineage>
</organism>
<dbReference type="PANTHER" id="PTHR45008:SF1">
    <property type="entry name" value="PTS SYSTEM GLUCOSE-SPECIFIC EIIA COMPONENT"/>
    <property type="match status" value="1"/>
</dbReference>
<protein>
    <submittedName>
        <fullName evidence="8">PTS system IIA component, Glc family</fullName>
    </submittedName>
</protein>
<dbReference type="eggNOG" id="COG2190">
    <property type="taxonomic scope" value="Bacteria"/>
</dbReference>
<dbReference type="Pfam" id="PF00358">
    <property type="entry name" value="PTS_EIIA_1"/>
    <property type="match status" value="1"/>
</dbReference>
<dbReference type="GO" id="GO:0009401">
    <property type="term" value="P:phosphoenolpyruvate-dependent sugar phosphotransferase system"/>
    <property type="evidence" value="ECO:0007669"/>
    <property type="project" value="UniProtKB-KW"/>
</dbReference>
<dbReference type="STRING" id="398199.SAMN05421804_1214"/>
<dbReference type="NCBIfam" id="TIGR00830">
    <property type="entry name" value="PTBA"/>
    <property type="match status" value="1"/>
</dbReference>
<gene>
    <name evidence="8" type="ORF">SAMN04488695_1301</name>
</gene>
<evidence type="ECO:0000256" key="2">
    <source>
        <dbReference type="ARBA" id="ARBA00022448"/>
    </source>
</evidence>
<dbReference type="InterPro" id="IPR050890">
    <property type="entry name" value="PTS_EIIA_component"/>
</dbReference>
<feature type="domain" description="PTS EIIA type-1" evidence="7">
    <location>
        <begin position="27"/>
        <end position="131"/>
    </location>
</feature>
<keyword evidence="3" id="KW-0762">Sugar transport</keyword>
<evidence type="ECO:0000256" key="6">
    <source>
        <dbReference type="ARBA" id="ARBA00022777"/>
    </source>
</evidence>
<dbReference type="FunFam" id="2.70.70.10:FF:000001">
    <property type="entry name" value="PTS system glucose-specific IIA component"/>
    <property type="match status" value="1"/>
</dbReference>
<proteinExistence type="predicted"/>
<evidence type="ECO:0000313" key="9">
    <source>
        <dbReference type="Proteomes" id="UP000181899"/>
    </source>
</evidence>
<dbReference type="Gene3D" id="2.70.70.10">
    <property type="entry name" value="Glucose Permease (Domain IIA)"/>
    <property type="match status" value="1"/>
</dbReference>
<dbReference type="PROSITE" id="PS51093">
    <property type="entry name" value="PTS_EIIA_TYPE_1"/>
    <property type="match status" value="1"/>
</dbReference>
<keyword evidence="4" id="KW-0808">Transferase</keyword>
<reference evidence="8 9" key="1">
    <citation type="submission" date="2016-10" db="EMBL/GenBank/DDBJ databases">
        <authorList>
            <person name="de Groot N.N."/>
        </authorList>
    </citation>
    <scope>NUCLEOTIDE SEQUENCE [LARGE SCALE GENOMIC DNA]</scope>
    <source>
        <strain evidence="8 9">ML2</strain>
    </source>
</reference>